<keyword evidence="4" id="KW-1185">Reference proteome</keyword>
<dbReference type="EMBL" id="FAOO01000021">
    <property type="protein sequence ID" value="CUU08383.1"/>
    <property type="molecule type" value="Genomic_DNA"/>
</dbReference>
<dbReference type="SUPFAM" id="SSF53756">
    <property type="entry name" value="UDP-Glycosyltransferase/glycogen phosphorylase"/>
    <property type="match status" value="1"/>
</dbReference>
<accession>A0A0S4NE72</accession>
<dbReference type="AlphaFoldDB" id="A0A0S4NE72"/>
<dbReference type="Gene3D" id="3.40.50.2000">
    <property type="entry name" value="Glycogen Phosphorylase B"/>
    <property type="match status" value="2"/>
</dbReference>
<dbReference type="Pfam" id="PF13439">
    <property type="entry name" value="Glyco_transf_4"/>
    <property type="match status" value="1"/>
</dbReference>
<evidence type="ECO:0000313" key="3">
    <source>
        <dbReference type="EMBL" id="CUU08383.1"/>
    </source>
</evidence>
<dbReference type="Pfam" id="PF00534">
    <property type="entry name" value="Glycos_transf_1"/>
    <property type="match status" value="1"/>
</dbReference>
<name>A0A0S4NE72_9BACT</name>
<evidence type="ECO:0000313" key="4">
    <source>
        <dbReference type="Proteomes" id="UP000320623"/>
    </source>
</evidence>
<dbReference type="InterPro" id="IPR028098">
    <property type="entry name" value="Glyco_trans_4-like_N"/>
</dbReference>
<dbReference type="Proteomes" id="UP000320623">
    <property type="component" value="Unassembled WGS sequence"/>
</dbReference>
<sequence length="355" mass="40125">MNVIRLGEEMKRRGHNVLLACSFDGRVYREAQNRFTLFNITSGYIQSFFKLRSILRSFKIDLIHVFRSRDLNKVAFAVLSMMKRPKILFDPQIGIGVRKKDPFHGVVYDMVDSVIAVSKDVADGFERNLPINREKIRIVYPGIDVDRFKFSDIAREKIRRELGLCDDIVIGIVSRISPGKGHEELFKAFKILAEGFDNLKLLVIGGATVGEEGYFKEVRKLADELGISDKVIWAGFRKDVHEILSAIDIFVAPSHAEAFGLSLVEAMSVGLPIIASKNAGFIDIIQDGVNGVFFEKGNYFDLADKIKMLLNEPSLSKSIGENASKTAREKFNIKRYFDEIEAIYFQLLTQKQTGD</sequence>
<reference evidence="4" key="1">
    <citation type="submission" date="2015-11" db="EMBL/GenBank/DDBJ databases">
        <authorList>
            <person name="Varghese N."/>
        </authorList>
    </citation>
    <scope>NUCLEOTIDE SEQUENCE [LARGE SCALE GENOMIC DNA]</scope>
</reference>
<dbReference type="InterPro" id="IPR001296">
    <property type="entry name" value="Glyco_trans_1"/>
</dbReference>
<dbReference type="STRING" id="1643428.GCA_001442855_02027"/>
<feature type="domain" description="Glycosyltransferase subfamily 4-like N-terminal" evidence="2">
    <location>
        <begin position="3"/>
        <end position="147"/>
    </location>
</feature>
<protein>
    <submittedName>
        <fullName evidence="3">Glycosyltransferase Family 4</fullName>
    </submittedName>
</protein>
<keyword evidence="3" id="KW-0808">Transferase</keyword>
<evidence type="ECO:0000259" key="2">
    <source>
        <dbReference type="Pfam" id="PF13439"/>
    </source>
</evidence>
<dbReference type="GO" id="GO:0016757">
    <property type="term" value="F:glycosyltransferase activity"/>
    <property type="evidence" value="ECO:0007669"/>
    <property type="project" value="InterPro"/>
</dbReference>
<gene>
    <name evidence="3" type="ORF">JGI1_02069</name>
</gene>
<feature type="domain" description="Glycosyl transferase family 1" evidence="1">
    <location>
        <begin position="155"/>
        <end position="325"/>
    </location>
</feature>
<dbReference type="CDD" id="cd03801">
    <property type="entry name" value="GT4_PimA-like"/>
    <property type="match status" value="1"/>
</dbReference>
<evidence type="ECO:0000259" key="1">
    <source>
        <dbReference type="Pfam" id="PF00534"/>
    </source>
</evidence>
<proteinExistence type="predicted"/>
<organism evidence="3 4">
    <name type="scientific">Candidatus Thermokryptus mobilis</name>
    <dbReference type="NCBI Taxonomy" id="1643428"/>
    <lineage>
        <taxon>Bacteria</taxon>
        <taxon>Pseudomonadati</taxon>
        <taxon>Candidatus Kryptoniota</taxon>
        <taxon>Candidatus Thermokryptus</taxon>
    </lineage>
</organism>
<dbReference type="PANTHER" id="PTHR12526">
    <property type="entry name" value="GLYCOSYLTRANSFERASE"/>
    <property type="match status" value="1"/>
</dbReference>